<sequence length="191" mass="22176">MKNIDISYLDEDNHAYAIHLATKQKILSYKNGLFRLADIPDEDAFEAVDFWRNASLAAEILLKACLLRHHIPFFRKRAHGEYGKKVTAHSNTWLSQTLEDLQISYIAEINTGTISTALRSAEETLFEKVSFPSDKAALISEMIYIIIRTRRNRNNHFFFPNQGYIETAEVEMLYLPLLNLLEELWNTPKRN</sequence>
<organism evidence="1 2">
    <name type="scientific">Sulfurovum lithotrophicum</name>
    <dbReference type="NCBI Taxonomy" id="206403"/>
    <lineage>
        <taxon>Bacteria</taxon>
        <taxon>Pseudomonadati</taxon>
        <taxon>Campylobacterota</taxon>
        <taxon>Epsilonproteobacteria</taxon>
        <taxon>Campylobacterales</taxon>
        <taxon>Sulfurovaceae</taxon>
        <taxon>Sulfurovum</taxon>
    </lineage>
</organism>
<dbReference type="KEGG" id="slh:YH65_07550"/>
<reference evidence="1 2" key="1">
    <citation type="submission" date="2015-04" db="EMBL/GenBank/DDBJ databases">
        <title>Complete genome sequence of Sulfurovum lithotrophicum ATCC BAA-797T.</title>
        <authorList>
            <person name="Ahn J."/>
            <person name="Park G."/>
            <person name="Jeon W."/>
            <person name="Jang Y."/>
            <person name="Jang M."/>
            <person name="Lee H."/>
            <person name="Lee H."/>
        </authorList>
    </citation>
    <scope>NUCLEOTIDE SEQUENCE [LARGE SCALE GENOMIC DNA]</scope>
    <source>
        <strain evidence="2">ATCC BAA-797 / 42BKT</strain>
    </source>
</reference>
<protein>
    <submittedName>
        <fullName evidence="1">Uncharacterized protein</fullName>
    </submittedName>
</protein>
<dbReference type="Proteomes" id="UP000034444">
    <property type="component" value="Chromosome"/>
</dbReference>
<name>A0A7U4RQX1_9BACT</name>
<proteinExistence type="predicted"/>
<dbReference type="AlphaFoldDB" id="A0A7U4RQX1"/>
<accession>A0A7U4RQX1</accession>
<dbReference type="RefSeq" id="WP_046551338.1">
    <property type="nucleotide sequence ID" value="NZ_CP011308.1"/>
</dbReference>
<evidence type="ECO:0000313" key="1">
    <source>
        <dbReference type="EMBL" id="AKF25260.1"/>
    </source>
</evidence>
<dbReference type="OrthoDB" id="5372927at2"/>
<dbReference type="EMBL" id="CP011308">
    <property type="protein sequence ID" value="AKF25260.1"/>
    <property type="molecule type" value="Genomic_DNA"/>
</dbReference>
<reference evidence="2" key="2">
    <citation type="journal article" date="2017" name="Stand. Genomic Sci.">
        <title>Complete genome sequence of the sulfur-oxidizing chemolithoautotrophic Sulfurovum lithotrophicum 42BKTT.</title>
        <authorList>
            <person name="Jeon W."/>
            <person name="Priscilla L."/>
            <person name="Park G."/>
            <person name="Lee H."/>
            <person name="Lee N."/>
            <person name="Lee D."/>
            <person name="Kwon H."/>
            <person name="Ahn I."/>
            <person name="Lee C."/>
            <person name="Lee H."/>
            <person name="Ahn J."/>
        </authorList>
    </citation>
    <scope>NUCLEOTIDE SEQUENCE [LARGE SCALE GENOMIC DNA]</scope>
    <source>
        <strain evidence="2">ATCC BAA-797 / 42BKT</strain>
    </source>
</reference>
<evidence type="ECO:0000313" key="2">
    <source>
        <dbReference type="Proteomes" id="UP000034444"/>
    </source>
</evidence>
<gene>
    <name evidence="1" type="ORF">YH65_07550</name>
</gene>
<keyword evidence="2" id="KW-1185">Reference proteome</keyword>